<gene>
    <name evidence="4" type="ORF">SDC9_132410</name>
</gene>
<dbReference type="Gene3D" id="3.40.50.300">
    <property type="entry name" value="P-loop containing nucleotide triphosphate hydrolases"/>
    <property type="match status" value="1"/>
</dbReference>
<evidence type="ECO:0000313" key="4">
    <source>
        <dbReference type="EMBL" id="MPM85332.1"/>
    </source>
</evidence>
<keyword evidence="1" id="KW-0680">Restriction system</keyword>
<name>A0A645D9N8_9ZZZZ</name>
<reference evidence="4" key="1">
    <citation type="submission" date="2019-08" db="EMBL/GenBank/DDBJ databases">
        <authorList>
            <person name="Kucharzyk K."/>
            <person name="Murdoch R.W."/>
            <person name="Higgins S."/>
            <person name="Loffler F."/>
        </authorList>
    </citation>
    <scope>NUCLEOTIDE SEQUENCE</scope>
</reference>
<comment type="caution">
    <text evidence="4">The sequence shown here is derived from an EMBL/GenBank/DDBJ whole genome shotgun (WGS) entry which is preliminary data.</text>
</comment>
<protein>
    <submittedName>
        <fullName evidence="4">Uncharacterized protein</fullName>
    </submittedName>
</protein>
<dbReference type="Pfam" id="PF12008">
    <property type="entry name" value="EcoR124_C"/>
    <property type="match status" value="1"/>
</dbReference>
<dbReference type="EMBL" id="VSSQ01033668">
    <property type="protein sequence ID" value="MPM85332.1"/>
    <property type="molecule type" value="Genomic_DNA"/>
</dbReference>
<dbReference type="InterPro" id="IPR055180">
    <property type="entry name" value="HsdR_RecA-like_helicase_dom_2"/>
</dbReference>
<accession>A0A645D9N8</accession>
<dbReference type="InterPro" id="IPR022625">
    <property type="entry name" value="TypeI_RM_Rsu_C"/>
</dbReference>
<dbReference type="PANTHER" id="PTHR30195:SF16">
    <property type="entry name" value="TYPE I RESTRICTION ENZYME ENDONUCLEASE SUBUNIT"/>
    <property type="match status" value="1"/>
</dbReference>
<evidence type="ECO:0000259" key="3">
    <source>
        <dbReference type="Pfam" id="PF22679"/>
    </source>
</evidence>
<dbReference type="InterPro" id="IPR051268">
    <property type="entry name" value="Type-I_R_enzyme_R_subunit"/>
</dbReference>
<dbReference type="InterPro" id="IPR027417">
    <property type="entry name" value="P-loop_NTPase"/>
</dbReference>
<dbReference type="Gene3D" id="1.20.58.910">
    <property type="match status" value="1"/>
</dbReference>
<evidence type="ECO:0000259" key="2">
    <source>
        <dbReference type="Pfam" id="PF12008"/>
    </source>
</evidence>
<dbReference type="Pfam" id="PF22679">
    <property type="entry name" value="T1R_D3-like"/>
    <property type="match status" value="1"/>
</dbReference>
<feature type="domain" description="Restriction endonuclease type I HsdR second RecA-like helicase" evidence="3">
    <location>
        <begin position="1"/>
        <end position="35"/>
    </location>
</feature>
<dbReference type="PANTHER" id="PTHR30195">
    <property type="entry name" value="TYPE I SITE-SPECIFIC DEOXYRIBONUCLEASE PROTEIN SUBUNIT M AND R"/>
    <property type="match status" value="1"/>
</dbReference>
<evidence type="ECO:0000256" key="1">
    <source>
        <dbReference type="ARBA" id="ARBA00022747"/>
    </source>
</evidence>
<proteinExistence type="predicted"/>
<feature type="domain" description="Type I restriction enzyme R protein C-terminal" evidence="2">
    <location>
        <begin position="60"/>
        <end position="329"/>
    </location>
</feature>
<dbReference type="AlphaFoldDB" id="A0A645D9N8"/>
<organism evidence="4">
    <name type="scientific">bioreactor metagenome</name>
    <dbReference type="NCBI Taxonomy" id="1076179"/>
    <lineage>
        <taxon>unclassified sequences</taxon>
        <taxon>metagenomes</taxon>
        <taxon>ecological metagenomes</taxon>
    </lineage>
</organism>
<sequence>MDKNLKYHGLIQAFSRTNRVLNDTKPYGNILDFRRQESAVNEAIALFSGEKSDEDAKKIWLVDPAPVVIAKFKKAVADLNVFMAENNLVCAPEEVYNLKGDAARIAFVKNFKEIQKLKTQLDQYTDLDEEQRAQIENILPEDTLRSFRSSYIETAKKYREIQQKEGDQAPEEIQQLDFEFVLFASALIDYDYIMELIAENTQKKPSKQRMTKHQVISLLSSSSNLMDEQEDLTEYINSLDWNIGHDVNSLREGYDTFKTEKSEKELADIAGKYGLSVSELKDFTDKIIGRMIFDGEKLTDLLEPLELSWKERRIKELALMADLVPYLKKQAQGREISGLAAYE</sequence>
<dbReference type="GO" id="GO:0009307">
    <property type="term" value="P:DNA restriction-modification system"/>
    <property type="evidence" value="ECO:0007669"/>
    <property type="project" value="UniProtKB-KW"/>
</dbReference>